<evidence type="ECO:0000313" key="1">
    <source>
        <dbReference type="EMBL" id="EPF28415.1"/>
    </source>
</evidence>
<proteinExistence type="predicted"/>
<name>A0AA87NLG9_TREMD</name>
<sequence>MKRNIVSIIMTLVVLAVGTSAVYAENAGTLKKLLMSLPDKAFPDTLNEIKNSDGIDSLIEICDEENRYLSFKAVGDVDYWEMCYWNLKGGKEKLILVNSELFPSFYLYTNGKALKTEKFGIRDIWKKIGGSSWENFDQYMQFFPPRSGTAITVILNNQDCMIFKWQNEAFVCLTDYPKKKNNHQTLARSFAAALNTQDTDTCLQYILPQYISEQCMDILEGRTEQFICELIGGGIEDTGEFITPSSLKDIKKATYKYDPDNGFANHIIFIQLKDGRSYHYYMSFESVEADMQTIPYITGAMG</sequence>
<dbReference type="AlphaFoldDB" id="A0AA87NLG9"/>
<organism evidence="1 2">
    <name type="scientific">Treponema medium ATCC 700293</name>
    <dbReference type="NCBI Taxonomy" id="1125700"/>
    <lineage>
        <taxon>Bacteria</taxon>
        <taxon>Pseudomonadati</taxon>
        <taxon>Spirochaetota</taxon>
        <taxon>Spirochaetia</taxon>
        <taxon>Spirochaetales</taxon>
        <taxon>Treponemataceae</taxon>
        <taxon>Treponema</taxon>
    </lineage>
</organism>
<dbReference type="Proteomes" id="UP000014634">
    <property type="component" value="Unassembled WGS sequence"/>
</dbReference>
<reference evidence="1 2" key="1">
    <citation type="submission" date="2013-04" db="EMBL/GenBank/DDBJ databases">
        <title>The Genome Sequence of Treponema medium ATCC 700293.</title>
        <authorList>
            <consortium name="The Broad Institute Genomics Platform"/>
            <person name="Earl A."/>
            <person name="Ward D."/>
            <person name="Feldgarden M."/>
            <person name="Gevers D."/>
            <person name="Leonetti C."/>
            <person name="Blanton J.M."/>
            <person name="Dewhirst F.E."/>
            <person name="Izard J."/>
            <person name="Walker B."/>
            <person name="Young S."/>
            <person name="Zeng Q."/>
            <person name="Gargeya S."/>
            <person name="Fitzgerald M."/>
            <person name="Haas B."/>
            <person name="Abouelleil A."/>
            <person name="Allen A.W."/>
            <person name="Alvarado L."/>
            <person name="Arachchi H.M."/>
            <person name="Berlin A.M."/>
            <person name="Chapman S.B."/>
            <person name="Gainer-Dewar J."/>
            <person name="Goldberg J."/>
            <person name="Griggs A."/>
            <person name="Gujja S."/>
            <person name="Hansen M."/>
            <person name="Howarth C."/>
            <person name="Imamovic A."/>
            <person name="Ireland A."/>
            <person name="Larimer J."/>
            <person name="McCowan C."/>
            <person name="Murphy C."/>
            <person name="Pearson M."/>
            <person name="Poon T.W."/>
            <person name="Priest M."/>
            <person name="Roberts A."/>
            <person name="Saif S."/>
            <person name="Shea T."/>
            <person name="Sisk P."/>
            <person name="Sykes S."/>
            <person name="Wortman J."/>
            <person name="Nusbaum C."/>
            <person name="Birren B."/>
        </authorList>
    </citation>
    <scope>NUCLEOTIDE SEQUENCE [LARGE SCALE GENOMIC DNA]</scope>
    <source>
        <strain evidence="1 2">ATCC 700293</strain>
    </source>
</reference>
<comment type="caution">
    <text evidence="1">The sequence shown here is derived from an EMBL/GenBank/DDBJ whole genome shotgun (WGS) entry which is preliminary data.</text>
</comment>
<evidence type="ECO:0000313" key="2">
    <source>
        <dbReference type="Proteomes" id="UP000014634"/>
    </source>
</evidence>
<gene>
    <name evidence="1" type="ORF">HMPREF9195_01624</name>
</gene>
<accession>A0AA87NLG9</accession>
<protein>
    <submittedName>
        <fullName evidence="1">Uncharacterized protein</fullName>
    </submittedName>
</protein>
<dbReference type="RefSeq" id="WP_016523561.1">
    <property type="nucleotide sequence ID" value="NZ_KE332517.1"/>
</dbReference>
<dbReference type="EMBL" id="ATFE01000012">
    <property type="protein sequence ID" value="EPF28415.1"/>
    <property type="molecule type" value="Genomic_DNA"/>
</dbReference>